<comment type="caution">
    <text evidence="2">The sequence shown here is derived from an EMBL/GenBank/DDBJ whole genome shotgun (WGS) entry which is preliminary data.</text>
</comment>
<dbReference type="AlphaFoldDB" id="A0A9Q3PYI8"/>
<proteinExistence type="predicted"/>
<gene>
    <name evidence="2" type="ORF">O181_118106</name>
</gene>
<evidence type="ECO:0000256" key="1">
    <source>
        <dbReference type="SAM" id="MobiDB-lite"/>
    </source>
</evidence>
<dbReference type="Proteomes" id="UP000765509">
    <property type="component" value="Unassembled WGS sequence"/>
</dbReference>
<organism evidence="2 3">
    <name type="scientific">Austropuccinia psidii MF-1</name>
    <dbReference type="NCBI Taxonomy" id="1389203"/>
    <lineage>
        <taxon>Eukaryota</taxon>
        <taxon>Fungi</taxon>
        <taxon>Dikarya</taxon>
        <taxon>Basidiomycota</taxon>
        <taxon>Pucciniomycotina</taxon>
        <taxon>Pucciniomycetes</taxon>
        <taxon>Pucciniales</taxon>
        <taxon>Sphaerophragmiaceae</taxon>
        <taxon>Austropuccinia</taxon>
    </lineage>
</organism>
<dbReference type="EMBL" id="AVOT02102693">
    <property type="protein sequence ID" value="MBW0578391.1"/>
    <property type="molecule type" value="Genomic_DNA"/>
</dbReference>
<evidence type="ECO:0000313" key="2">
    <source>
        <dbReference type="EMBL" id="MBW0578391.1"/>
    </source>
</evidence>
<name>A0A9Q3PYI8_9BASI</name>
<feature type="compositionally biased region" description="Basic and acidic residues" evidence="1">
    <location>
        <begin position="1"/>
        <end position="32"/>
    </location>
</feature>
<keyword evidence="3" id="KW-1185">Reference proteome</keyword>
<reference evidence="2" key="1">
    <citation type="submission" date="2021-03" db="EMBL/GenBank/DDBJ databases">
        <title>Draft genome sequence of rust myrtle Austropuccinia psidii MF-1, a brazilian biotype.</title>
        <authorList>
            <person name="Quecine M.C."/>
            <person name="Pachon D.M.R."/>
            <person name="Bonatelli M.L."/>
            <person name="Correr F.H."/>
            <person name="Franceschini L.M."/>
            <person name="Leite T.F."/>
            <person name="Margarido G.R.A."/>
            <person name="Almeida C.A."/>
            <person name="Ferrarezi J.A."/>
            <person name="Labate C.A."/>
        </authorList>
    </citation>
    <scope>NUCLEOTIDE SEQUENCE</scope>
    <source>
        <strain evidence="2">MF-1</strain>
    </source>
</reference>
<feature type="region of interest" description="Disordered" evidence="1">
    <location>
        <begin position="1"/>
        <end position="64"/>
    </location>
</feature>
<protein>
    <submittedName>
        <fullName evidence="2">Uncharacterized protein</fullName>
    </submittedName>
</protein>
<sequence>MLSEDQKKKLAQGKEKSPRELLKPQQAPKKDNPAPNRKRKGRGKAKSKWNKPYLQNSRIPKREKTAMDNVFNMGSTLMEFKNKDEERMYQSFSKK</sequence>
<evidence type="ECO:0000313" key="3">
    <source>
        <dbReference type="Proteomes" id="UP000765509"/>
    </source>
</evidence>
<accession>A0A9Q3PYI8</accession>
<feature type="compositionally biased region" description="Basic residues" evidence="1">
    <location>
        <begin position="36"/>
        <end position="49"/>
    </location>
</feature>